<reference evidence="7" key="1">
    <citation type="journal article" date="2019" name="Int. J. Syst. Evol. Microbiol.">
        <title>The Global Catalogue of Microorganisms (GCM) 10K type strain sequencing project: providing services to taxonomists for standard genome sequencing and annotation.</title>
        <authorList>
            <consortium name="The Broad Institute Genomics Platform"/>
            <consortium name="The Broad Institute Genome Sequencing Center for Infectious Disease"/>
            <person name="Wu L."/>
            <person name="Ma J."/>
        </authorList>
    </citation>
    <scope>NUCLEOTIDE SEQUENCE [LARGE SCALE GENOMIC DNA]</scope>
    <source>
        <strain evidence="7">CGMCC 4.7181</strain>
    </source>
</reference>
<feature type="transmembrane region" description="Helical" evidence="5">
    <location>
        <begin position="54"/>
        <end position="73"/>
    </location>
</feature>
<keyword evidence="7" id="KW-1185">Reference proteome</keyword>
<evidence type="ECO:0000256" key="2">
    <source>
        <dbReference type="ARBA" id="ARBA00022692"/>
    </source>
</evidence>
<evidence type="ECO:0000313" key="7">
    <source>
        <dbReference type="Proteomes" id="UP000638043"/>
    </source>
</evidence>
<evidence type="ECO:0000256" key="4">
    <source>
        <dbReference type="ARBA" id="ARBA00023136"/>
    </source>
</evidence>
<dbReference type="EMBL" id="BMMQ01000002">
    <property type="protein sequence ID" value="GGO60531.1"/>
    <property type="molecule type" value="Genomic_DNA"/>
</dbReference>
<evidence type="ECO:0000256" key="3">
    <source>
        <dbReference type="ARBA" id="ARBA00022989"/>
    </source>
</evidence>
<proteinExistence type="predicted"/>
<evidence type="ECO:0000256" key="1">
    <source>
        <dbReference type="ARBA" id="ARBA00004127"/>
    </source>
</evidence>
<comment type="caution">
    <text evidence="6">The sequence shown here is derived from an EMBL/GenBank/DDBJ whole genome shotgun (WGS) entry which is preliminary data.</text>
</comment>
<keyword evidence="2 5" id="KW-0812">Transmembrane</keyword>
<organism evidence="6 7">
    <name type="scientific">Microbacterium nanhaiense</name>
    <dbReference type="NCBI Taxonomy" id="1301026"/>
    <lineage>
        <taxon>Bacteria</taxon>
        <taxon>Bacillati</taxon>
        <taxon>Actinomycetota</taxon>
        <taxon>Actinomycetes</taxon>
        <taxon>Micrococcales</taxon>
        <taxon>Microbacteriaceae</taxon>
        <taxon>Microbacterium</taxon>
    </lineage>
</organism>
<feature type="transmembrane region" description="Helical" evidence="5">
    <location>
        <begin position="23"/>
        <end position="42"/>
    </location>
</feature>
<feature type="transmembrane region" description="Helical" evidence="5">
    <location>
        <begin position="107"/>
        <end position="126"/>
    </location>
</feature>
<comment type="subcellular location">
    <subcellularLocation>
        <location evidence="1">Endomembrane system</location>
        <topology evidence="1">Multi-pass membrane protein</topology>
    </subcellularLocation>
</comment>
<feature type="transmembrane region" description="Helical" evidence="5">
    <location>
        <begin position="255"/>
        <end position="277"/>
    </location>
</feature>
<dbReference type="InterPro" id="IPR007318">
    <property type="entry name" value="Phopholipid_MeTrfase"/>
</dbReference>
<dbReference type="Gene3D" id="1.20.120.1630">
    <property type="match status" value="1"/>
</dbReference>
<gene>
    <name evidence="6" type="ORF">GCM10010910_06190</name>
</gene>
<dbReference type="RefSeq" id="WP_188699947.1">
    <property type="nucleotide sequence ID" value="NZ_BMMQ01000002.1"/>
</dbReference>
<name>A0ABQ2MX63_9MICO</name>
<accession>A0ABQ2MX63</accession>
<dbReference type="Proteomes" id="UP000638043">
    <property type="component" value="Unassembled WGS sequence"/>
</dbReference>
<protein>
    <submittedName>
        <fullName evidence="6">Protein-S-isoprenylcysteine O-methyltransferase</fullName>
    </submittedName>
</protein>
<dbReference type="Pfam" id="PF04191">
    <property type="entry name" value="PEMT"/>
    <property type="match status" value="1"/>
</dbReference>
<feature type="transmembrane region" description="Helical" evidence="5">
    <location>
        <begin position="192"/>
        <end position="211"/>
    </location>
</feature>
<keyword evidence="3 5" id="KW-1133">Transmembrane helix</keyword>
<evidence type="ECO:0000256" key="5">
    <source>
        <dbReference type="SAM" id="Phobius"/>
    </source>
</evidence>
<sequence length="319" mass="34200">MLDAVGAPVRVLGVPLTRQTGRAYFALQAVAGLLWWVLVATVPRVRELTLGNLPPLPIALADLILFVAASMIAAFGVRWAAWAACVWANTVALSMVVYATVTTLAGWGALAMIAAGVGSAIAAILIQRGSFPAHWILLGPLGLREARPAARARNILLTACQLAVFWGLFLVVFPLLLAWIERRWALGIEVPTAVRVIGVVALLAASALGLWSGATMASLGDGTPLPSATARRLVVAGPYRIVRNPMAVAGITQGVAVGLILGSWIVVVWAICGSLVWNAIVRPVEERDLEERFGEPFRAYRDRVSCWVPRRRPRRIVDS</sequence>
<feature type="transmembrane region" description="Helical" evidence="5">
    <location>
        <begin position="155"/>
        <end position="180"/>
    </location>
</feature>
<evidence type="ECO:0000313" key="6">
    <source>
        <dbReference type="EMBL" id="GGO60531.1"/>
    </source>
</evidence>
<keyword evidence="4 5" id="KW-0472">Membrane</keyword>